<accession>A0A6N3XDK9</accession>
<dbReference type="InterPro" id="IPR025344">
    <property type="entry name" value="CDP1-like_IMS"/>
</dbReference>
<evidence type="ECO:0000313" key="5">
    <source>
        <dbReference type="EMBL" id="KKZ15386.1"/>
    </source>
</evidence>
<organism evidence="5 6">
    <name type="scientific">Candidatus Synechococcus spongiarum 142</name>
    <dbReference type="NCBI Taxonomy" id="1608213"/>
    <lineage>
        <taxon>Bacteria</taxon>
        <taxon>Bacillati</taxon>
        <taxon>Cyanobacteriota</taxon>
        <taxon>Cyanophyceae</taxon>
        <taxon>Synechococcales</taxon>
        <taxon>Synechococcaceae</taxon>
        <taxon>Synechococcus</taxon>
    </lineage>
</organism>
<reference evidence="5 6" key="1">
    <citation type="submission" date="2015-01" db="EMBL/GenBank/DDBJ databases">
        <title>Lifestyle Evolution in Cyanobacterial Symbionts of Sponges.</title>
        <authorList>
            <person name="Burgsdorf I."/>
            <person name="Slaby B.M."/>
            <person name="Handley K.M."/>
            <person name="Haber M."/>
            <person name="Blom J."/>
            <person name="Marshall C.W."/>
            <person name="Gilbert J.A."/>
            <person name="Hentschel U."/>
            <person name="Steindler L."/>
        </authorList>
    </citation>
    <scope>NUCLEOTIDE SEQUENCE [LARGE SCALE GENOMIC DNA]</scope>
    <source>
        <strain evidence="5">142</strain>
    </source>
</reference>
<dbReference type="Proteomes" id="UP000035054">
    <property type="component" value="Unassembled WGS sequence"/>
</dbReference>
<feature type="region of interest" description="Disordered" evidence="1">
    <location>
        <begin position="529"/>
        <end position="557"/>
    </location>
</feature>
<feature type="domain" description="Plastid division protein CDP1-like IMS" evidence="2">
    <location>
        <begin position="591"/>
        <end position="709"/>
    </location>
</feature>
<feature type="domain" description="Plastid division protein CDP1-like 1st alpha solenoid" evidence="4">
    <location>
        <begin position="84"/>
        <end position="229"/>
    </location>
</feature>
<dbReference type="InterPro" id="IPR058032">
    <property type="entry name" value="CDP1-like_a_solenoid_1"/>
</dbReference>
<evidence type="ECO:0000256" key="1">
    <source>
        <dbReference type="SAM" id="MobiDB-lite"/>
    </source>
</evidence>
<protein>
    <submittedName>
        <fullName evidence="5">Uncharacterized protein</fullName>
    </submittedName>
</protein>
<evidence type="ECO:0000259" key="2">
    <source>
        <dbReference type="Pfam" id="PF13355"/>
    </source>
</evidence>
<sequence>MKLKLDHFRLLGIKPGASGSEVEQVLAERLRNPLSEDYSLDTLDARAEILRASGAFLMDEQRCQAHGQQVELPPGEGGFSGIDLEPNQETAAPLLLLEAQENFQAFELALELLSRPGDTTAFHRHQQADLLLMVSLAARRTSQQMWAERLYDQSAQVLERVIELLAGHASQAKRKAMLEDDLSRIAPFRILDLLGRESCTTMERQRGLSSLKALIDRCGGLDAEDDEQRSPILFQDFFKQVRPYLTIDEQLELFESYSSQEASTATFLLAYTRAAAGFQRRQPAQIDAALTAMEAVDAEGLEPEKACLLLLLGQPDAAQDMVESCQDPRLCQWLASCPPTSDSLLNLCSFCSQWLEQHVLPCYRDVEPHAKVDLDAYFLDPEVQRYIKDRDSLPAPHRELPESKTNVEGEKKETKDLDLFTPSKSAKHEPCSQQTGQHEPLPAPPANSWPDGPQSSGFPEAMPSPDPRPGETPSTSPSVVGDRRGSKALDSTSASPPRHTLWPPAAKSALVVGITVVVVALRPWSMLTADDSTPCSPPLPSPSSPPDTGISNNPPPALPHQAVANALPLFDRPQVQAVQEAETLDSGGIETLLRAWFNVKSAVLDNSLATTQPRPETLNALALLAVPEQVTAVLNQSRSLQERGEELHVRSTLDDISLLTQSPSQVSVRVAVNYSESTRNAAGVTTNTFGPTVLRNDYTFIRGQQGWKLLRFSPSPS</sequence>
<dbReference type="Pfam" id="PF25515">
    <property type="entry name" value="Arm_PDR"/>
    <property type="match status" value="1"/>
</dbReference>
<evidence type="ECO:0000259" key="3">
    <source>
        <dbReference type="Pfam" id="PF23468"/>
    </source>
</evidence>
<proteinExistence type="predicted"/>
<name>A0A6N3XDK9_9SYNE</name>
<feature type="compositionally biased region" description="Basic and acidic residues" evidence="1">
    <location>
        <begin position="389"/>
        <end position="418"/>
    </location>
</feature>
<gene>
    <name evidence="5" type="ORF">TH68_00630</name>
</gene>
<dbReference type="EMBL" id="JXUO01000016">
    <property type="protein sequence ID" value="KKZ15386.1"/>
    <property type="molecule type" value="Genomic_DNA"/>
</dbReference>
<dbReference type="Pfam" id="PF13355">
    <property type="entry name" value="ARC6-like_IMS"/>
    <property type="match status" value="1"/>
</dbReference>
<dbReference type="Pfam" id="PF23468">
    <property type="entry name" value="ARC6"/>
    <property type="match status" value="1"/>
</dbReference>
<dbReference type="InterPro" id="IPR044685">
    <property type="entry name" value="CPD1-like"/>
</dbReference>
<evidence type="ECO:0000259" key="4">
    <source>
        <dbReference type="Pfam" id="PF25515"/>
    </source>
</evidence>
<feature type="compositionally biased region" description="Pro residues" evidence="1">
    <location>
        <begin position="535"/>
        <end position="545"/>
    </location>
</feature>
<evidence type="ECO:0000313" key="6">
    <source>
        <dbReference type="Proteomes" id="UP000035054"/>
    </source>
</evidence>
<dbReference type="AlphaFoldDB" id="A0A6N3XDK9"/>
<feature type="region of interest" description="Disordered" evidence="1">
    <location>
        <begin position="389"/>
        <end position="502"/>
    </location>
</feature>
<dbReference type="PANTHER" id="PTHR33925">
    <property type="entry name" value="PLASTID DIVISION PROTEIN CDP1, CHLOROPLASTIC-RELATED"/>
    <property type="match status" value="1"/>
</dbReference>
<comment type="caution">
    <text evidence="5">The sequence shown here is derived from an EMBL/GenBank/DDBJ whole genome shotgun (WGS) entry which is preliminary data.</text>
</comment>
<dbReference type="InterPro" id="IPR057137">
    <property type="entry name" value="CDP1-like_a_solenoid_2"/>
</dbReference>
<feature type="domain" description="Plastid division protein CDP1-like 2nd alpha solenoid" evidence="3">
    <location>
        <begin position="244"/>
        <end position="391"/>
    </location>
</feature>
<dbReference type="PANTHER" id="PTHR33925:SF1">
    <property type="entry name" value="PROTEIN ACCUMULATION AND REPLICATION OF CHLOROPLASTS 6, CHLOROPLASTIC"/>
    <property type="match status" value="1"/>
</dbReference>